<evidence type="ECO:0000256" key="4">
    <source>
        <dbReference type="ARBA" id="ARBA00022840"/>
    </source>
</evidence>
<dbReference type="PANTHER" id="PTHR42734">
    <property type="entry name" value="METAL TRANSPORT SYSTEM ATP-BINDING PROTEIN TM_0124-RELATED"/>
    <property type="match status" value="1"/>
</dbReference>
<dbReference type="Gene3D" id="3.40.50.300">
    <property type="entry name" value="P-loop containing nucleotide triphosphate hydrolases"/>
    <property type="match status" value="1"/>
</dbReference>
<comment type="similarity">
    <text evidence="1">Belongs to the ABC transporter superfamily.</text>
</comment>
<dbReference type="AlphaFoldDB" id="A0A540RAF8"/>
<dbReference type="GO" id="GO:0005524">
    <property type="term" value="F:ATP binding"/>
    <property type="evidence" value="ECO:0007669"/>
    <property type="project" value="UniProtKB-KW"/>
</dbReference>
<sequence>MIRLAGLTVAYGYTPVLEDVAITFRNGAMTGLIGANGAGKSTLIKAAVGLLPAPGAQIDIDGTVGYMPQHADIDWDFPATLIDVALMGRTPHLRWWQWPSRTDKQIAEHMLERVGLADKRNDPISALSGGQRQRTLLARTLACEPDILILDEPFAGVDQQSQATITTILRELRDQGTTIILVHHDLAEVAELCDDVVLVANRKILAAGPTETTLTESAISELFSLP</sequence>
<dbReference type="EMBL" id="VHIR01000002">
    <property type="protein sequence ID" value="TQE44384.1"/>
    <property type="molecule type" value="Genomic_DNA"/>
</dbReference>
<organism evidence="6 7">
    <name type="scientific">Corynebacterium phoceense</name>
    <dbReference type="NCBI Taxonomy" id="1686286"/>
    <lineage>
        <taxon>Bacteria</taxon>
        <taxon>Bacillati</taxon>
        <taxon>Actinomycetota</taxon>
        <taxon>Actinomycetes</taxon>
        <taxon>Mycobacteriales</taxon>
        <taxon>Corynebacteriaceae</taxon>
        <taxon>Corynebacterium</taxon>
    </lineage>
</organism>
<name>A0A540RAF8_9CORY</name>
<keyword evidence="2" id="KW-0813">Transport</keyword>
<feature type="domain" description="ABC transporter" evidence="5">
    <location>
        <begin position="2"/>
        <end position="226"/>
    </location>
</feature>
<dbReference type="PROSITE" id="PS50893">
    <property type="entry name" value="ABC_TRANSPORTER_2"/>
    <property type="match status" value="1"/>
</dbReference>
<protein>
    <submittedName>
        <fullName evidence="6">Metal ABC transporter ATP-binding protein</fullName>
    </submittedName>
</protein>
<evidence type="ECO:0000313" key="6">
    <source>
        <dbReference type="EMBL" id="TQE44384.1"/>
    </source>
</evidence>
<dbReference type="CDD" id="cd03235">
    <property type="entry name" value="ABC_Metallic_Cations"/>
    <property type="match status" value="1"/>
</dbReference>
<evidence type="ECO:0000313" key="7">
    <source>
        <dbReference type="Proteomes" id="UP000318080"/>
    </source>
</evidence>
<proteinExistence type="inferred from homology"/>
<dbReference type="InterPro" id="IPR003439">
    <property type="entry name" value="ABC_transporter-like_ATP-bd"/>
</dbReference>
<dbReference type="InterPro" id="IPR003593">
    <property type="entry name" value="AAA+_ATPase"/>
</dbReference>
<dbReference type="SMART" id="SM00382">
    <property type="entry name" value="AAA"/>
    <property type="match status" value="1"/>
</dbReference>
<evidence type="ECO:0000259" key="5">
    <source>
        <dbReference type="PROSITE" id="PS50893"/>
    </source>
</evidence>
<dbReference type="Proteomes" id="UP000318080">
    <property type="component" value="Unassembled WGS sequence"/>
</dbReference>
<accession>A0A540RAF8</accession>
<evidence type="ECO:0000256" key="3">
    <source>
        <dbReference type="ARBA" id="ARBA00022741"/>
    </source>
</evidence>
<dbReference type="GO" id="GO:0016887">
    <property type="term" value="F:ATP hydrolysis activity"/>
    <property type="evidence" value="ECO:0007669"/>
    <property type="project" value="InterPro"/>
</dbReference>
<dbReference type="STRING" id="1686286.GCA_900092335_00453"/>
<keyword evidence="7" id="KW-1185">Reference proteome</keyword>
<dbReference type="PANTHER" id="PTHR42734:SF5">
    <property type="entry name" value="IRON TRANSPORT SYSTEM ATP-BINDING PROTEIN HI_0361-RELATED"/>
    <property type="match status" value="1"/>
</dbReference>
<reference evidence="6 7" key="1">
    <citation type="submission" date="2019-06" db="EMBL/GenBank/DDBJ databases">
        <title>Draft genome of C. phoceense Strain 272.</title>
        <authorList>
            <person name="Pacheco L.G.C."/>
            <person name="Barberis C.M."/>
            <person name="Almuzara M.N."/>
            <person name="Traglia G.M."/>
            <person name="Santos C.S."/>
            <person name="Rocha D.J.P.G."/>
            <person name="Aguiar E.R.G.R."/>
            <person name="Vay C.A."/>
        </authorList>
    </citation>
    <scope>NUCLEOTIDE SEQUENCE [LARGE SCALE GENOMIC DNA]</scope>
    <source>
        <strain evidence="6 7">272</strain>
    </source>
</reference>
<comment type="caution">
    <text evidence="6">The sequence shown here is derived from an EMBL/GenBank/DDBJ whole genome shotgun (WGS) entry which is preliminary data.</text>
</comment>
<dbReference type="InterPro" id="IPR027417">
    <property type="entry name" value="P-loop_NTPase"/>
</dbReference>
<dbReference type="SUPFAM" id="SSF52540">
    <property type="entry name" value="P-loop containing nucleoside triphosphate hydrolases"/>
    <property type="match status" value="1"/>
</dbReference>
<evidence type="ECO:0000256" key="1">
    <source>
        <dbReference type="ARBA" id="ARBA00005417"/>
    </source>
</evidence>
<gene>
    <name evidence="6" type="ORF">EJK80_02015</name>
</gene>
<keyword evidence="4 6" id="KW-0067">ATP-binding</keyword>
<evidence type="ECO:0000256" key="2">
    <source>
        <dbReference type="ARBA" id="ARBA00022448"/>
    </source>
</evidence>
<dbReference type="InterPro" id="IPR050153">
    <property type="entry name" value="Metal_Ion_Import_ABC"/>
</dbReference>
<keyword evidence="3" id="KW-0547">Nucleotide-binding</keyword>
<dbReference type="RefSeq" id="WP_141628532.1">
    <property type="nucleotide sequence ID" value="NZ_VHIR01000002.1"/>
</dbReference>
<dbReference type="Pfam" id="PF00005">
    <property type="entry name" value="ABC_tran"/>
    <property type="match status" value="1"/>
</dbReference>